<evidence type="ECO:0000256" key="1">
    <source>
        <dbReference type="ARBA" id="ARBA00022801"/>
    </source>
</evidence>
<keyword evidence="4" id="KW-1185">Reference proteome</keyword>
<dbReference type="Pfam" id="PF00326">
    <property type="entry name" value="Peptidase_S9"/>
    <property type="match status" value="1"/>
</dbReference>
<feature type="domain" description="Peptidase S9 prolyl oligopeptidase catalytic" evidence="2">
    <location>
        <begin position="84"/>
        <end position="258"/>
    </location>
</feature>
<dbReference type="RefSeq" id="WP_212572272.1">
    <property type="nucleotide sequence ID" value="NZ_CP073084.1"/>
</dbReference>
<organism evidence="3 4">
    <name type="scientific">Streptococcus oriscaviae</name>
    <dbReference type="NCBI Taxonomy" id="2781599"/>
    <lineage>
        <taxon>Bacteria</taxon>
        <taxon>Bacillati</taxon>
        <taxon>Bacillota</taxon>
        <taxon>Bacilli</taxon>
        <taxon>Lactobacillales</taxon>
        <taxon>Streptococcaceae</taxon>
        <taxon>Streptococcus</taxon>
    </lineage>
</organism>
<dbReference type="SUPFAM" id="SSF53474">
    <property type="entry name" value="alpha/beta-Hydrolases"/>
    <property type="match status" value="1"/>
</dbReference>
<dbReference type="PANTHER" id="PTHR22946:SF9">
    <property type="entry name" value="POLYKETIDE TRANSFERASE AF380"/>
    <property type="match status" value="1"/>
</dbReference>
<dbReference type="Proteomes" id="UP000677616">
    <property type="component" value="Chromosome"/>
</dbReference>
<protein>
    <submittedName>
        <fullName evidence="3">Prolyl oligopeptidase family serine peptidase</fullName>
    </submittedName>
</protein>
<name>A0ABX7YML2_9STRE</name>
<keyword evidence="1" id="KW-0378">Hydrolase</keyword>
<sequence>MKIIKRHTENKKGEKLCAHFFLPKNNNGAKTKFPLVVMLTGDGPSGSKSLSWTKIPPLLSEKGIASLTFDFSGLGDSEGSRKELTLEKGIDDFKAVIKLIDEIDAVDTDRIGVFSSSFGSSVVIASKEFRDIKAHGFKSPCTFLPDAYLNEISEEAAKNWKTSGYCSENGYNINVLYNPMNYNIYRESSDISSSCLITHGLDDEIVPFRQSQLLQSQLLTSSNDVELVLIENCDHGYTQDGKWEYMANLFVDFFVNKL</sequence>
<gene>
    <name evidence="3" type="ORF">INT76_03565</name>
</gene>
<dbReference type="InterPro" id="IPR029058">
    <property type="entry name" value="AB_hydrolase_fold"/>
</dbReference>
<reference evidence="3 4" key="1">
    <citation type="submission" date="2021-04" db="EMBL/GenBank/DDBJ databases">
        <title>Complete genome sequence of a novel Streptococcus species.</title>
        <authorList>
            <person name="Teng J.L.L."/>
        </authorList>
    </citation>
    <scope>NUCLEOTIDE SEQUENCE [LARGE SCALE GENOMIC DNA]</scope>
    <source>
        <strain evidence="3 4">HKU75</strain>
    </source>
</reference>
<dbReference type="InterPro" id="IPR050261">
    <property type="entry name" value="FrsA_esterase"/>
</dbReference>
<proteinExistence type="predicted"/>
<evidence type="ECO:0000313" key="4">
    <source>
        <dbReference type="Proteomes" id="UP000677616"/>
    </source>
</evidence>
<evidence type="ECO:0000313" key="3">
    <source>
        <dbReference type="EMBL" id="QUE54975.1"/>
    </source>
</evidence>
<accession>A0ABX7YML2</accession>
<dbReference type="EMBL" id="CP073084">
    <property type="protein sequence ID" value="QUE54975.1"/>
    <property type="molecule type" value="Genomic_DNA"/>
</dbReference>
<dbReference type="Gene3D" id="3.40.50.1820">
    <property type="entry name" value="alpha/beta hydrolase"/>
    <property type="match status" value="1"/>
</dbReference>
<dbReference type="InterPro" id="IPR001375">
    <property type="entry name" value="Peptidase_S9_cat"/>
</dbReference>
<dbReference type="PANTHER" id="PTHR22946">
    <property type="entry name" value="DIENELACTONE HYDROLASE DOMAIN-CONTAINING PROTEIN-RELATED"/>
    <property type="match status" value="1"/>
</dbReference>
<evidence type="ECO:0000259" key="2">
    <source>
        <dbReference type="Pfam" id="PF00326"/>
    </source>
</evidence>